<accession>A0A9D2EHS5</accession>
<evidence type="ECO:0000313" key="8">
    <source>
        <dbReference type="Proteomes" id="UP000824037"/>
    </source>
</evidence>
<keyword evidence="5" id="KW-0460">Magnesium</keyword>
<evidence type="ECO:0000256" key="4">
    <source>
        <dbReference type="ARBA" id="ARBA00022723"/>
    </source>
</evidence>
<evidence type="ECO:0000256" key="5">
    <source>
        <dbReference type="ARBA" id="ARBA00022842"/>
    </source>
</evidence>
<dbReference type="Gene3D" id="1.10.600.10">
    <property type="entry name" value="Farnesyl Diphosphate Synthase"/>
    <property type="match status" value="1"/>
</dbReference>
<dbReference type="AlphaFoldDB" id="A0A9D2EHS5"/>
<dbReference type="GO" id="GO:0004659">
    <property type="term" value="F:prenyltransferase activity"/>
    <property type="evidence" value="ECO:0007669"/>
    <property type="project" value="InterPro"/>
</dbReference>
<name>A0A9D2EHS5_9MICO</name>
<dbReference type="GO" id="GO:0046872">
    <property type="term" value="F:metal ion binding"/>
    <property type="evidence" value="ECO:0007669"/>
    <property type="project" value="UniProtKB-KW"/>
</dbReference>
<gene>
    <name evidence="7" type="ORF">H9815_18275</name>
</gene>
<keyword evidence="4" id="KW-0479">Metal-binding</keyword>
<dbReference type="PROSITE" id="PS00444">
    <property type="entry name" value="POLYPRENYL_SYNTHASE_2"/>
    <property type="match status" value="1"/>
</dbReference>
<dbReference type="PANTHER" id="PTHR12001:SF85">
    <property type="entry name" value="SHORT CHAIN ISOPRENYL DIPHOSPHATE SYNTHASE"/>
    <property type="match status" value="1"/>
</dbReference>
<evidence type="ECO:0000256" key="3">
    <source>
        <dbReference type="ARBA" id="ARBA00022679"/>
    </source>
</evidence>
<protein>
    <submittedName>
        <fullName evidence="7">Polyprenyl synthetase family protein</fullName>
    </submittedName>
</protein>
<sequence length="365" mass="38962">MDTPETQRWLTELRQAVSSRVTASIAELSDRHRAIGDETSDLFTIATDLLSGGKRLRAAFAAAGWTAFGGAELADPVVRAGAGLELFQMAALVHDDIIDASTTRRGRPAAHRQLAHRHRDMAMTGDGDRFGENGALLLGDLLLVAAQQEVESGLEALPGRNRGRGRSILLNMMTEVTVGQYLDIYAQAAPWSEDPAVDLDRARRVIRAKSASYSVQQPLRLGAAMAGADEDGLTACTAFGLPVGEAFQLRDDMLGVFGDPDLTGKPAGDDLREGKRTVLVTSAMTRASAQQRAVLQQALGNADLQPTQVQQVREILSATGADREVEELIADRVAEGLRVLDEAAVSPNAAAMLRSLVQAAVTRTS</sequence>
<reference evidence="7" key="1">
    <citation type="journal article" date="2021" name="PeerJ">
        <title>Extensive microbial diversity within the chicken gut microbiome revealed by metagenomics and culture.</title>
        <authorList>
            <person name="Gilroy R."/>
            <person name="Ravi A."/>
            <person name="Getino M."/>
            <person name="Pursley I."/>
            <person name="Horton D.L."/>
            <person name="Alikhan N.F."/>
            <person name="Baker D."/>
            <person name="Gharbi K."/>
            <person name="Hall N."/>
            <person name="Watson M."/>
            <person name="Adriaenssens E.M."/>
            <person name="Foster-Nyarko E."/>
            <person name="Jarju S."/>
            <person name="Secka A."/>
            <person name="Antonio M."/>
            <person name="Oren A."/>
            <person name="Chaudhuri R.R."/>
            <person name="La Ragione R."/>
            <person name="Hildebrand F."/>
            <person name="Pallen M.J."/>
        </authorList>
    </citation>
    <scope>NUCLEOTIDE SEQUENCE</scope>
    <source>
        <strain evidence="7">ChiGjej4B4-7305</strain>
    </source>
</reference>
<dbReference type="InterPro" id="IPR033749">
    <property type="entry name" value="Polyprenyl_synt_CS"/>
</dbReference>
<keyword evidence="3 6" id="KW-0808">Transferase</keyword>
<dbReference type="SUPFAM" id="SSF48576">
    <property type="entry name" value="Terpenoid synthases"/>
    <property type="match status" value="1"/>
</dbReference>
<dbReference type="Proteomes" id="UP000824037">
    <property type="component" value="Unassembled WGS sequence"/>
</dbReference>
<proteinExistence type="inferred from homology"/>
<dbReference type="GO" id="GO:0008299">
    <property type="term" value="P:isoprenoid biosynthetic process"/>
    <property type="evidence" value="ECO:0007669"/>
    <property type="project" value="InterPro"/>
</dbReference>
<evidence type="ECO:0000256" key="2">
    <source>
        <dbReference type="ARBA" id="ARBA00006706"/>
    </source>
</evidence>
<comment type="similarity">
    <text evidence="2 6">Belongs to the FPP/GGPP synthase family.</text>
</comment>
<dbReference type="SFLD" id="SFLDS00005">
    <property type="entry name" value="Isoprenoid_Synthase_Type_I"/>
    <property type="match status" value="1"/>
</dbReference>
<evidence type="ECO:0000256" key="1">
    <source>
        <dbReference type="ARBA" id="ARBA00001946"/>
    </source>
</evidence>
<dbReference type="InterPro" id="IPR008949">
    <property type="entry name" value="Isoprenoid_synthase_dom_sf"/>
</dbReference>
<evidence type="ECO:0000256" key="6">
    <source>
        <dbReference type="RuleBase" id="RU004466"/>
    </source>
</evidence>
<comment type="cofactor">
    <cofactor evidence="1">
        <name>Mg(2+)</name>
        <dbReference type="ChEBI" id="CHEBI:18420"/>
    </cofactor>
</comment>
<organism evidence="7 8">
    <name type="scientific">Candidatus Ruania gallistercoris</name>
    <dbReference type="NCBI Taxonomy" id="2838746"/>
    <lineage>
        <taxon>Bacteria</taxon>
        <taxon>Bacillati</taxon>
        <taxon>Actinomycetota</taxon>
        <taxon>Actinomycetes</taxon>
        <taxon>Micrococcales</taxon>
        <taxon>Ruaniaceae</taxon>
        <taxon>Ruania</taxon>
    </lineage>
</organism>
<comment type="caution">
    <text evidence="7">The sequence shown here is derived from an EMBL/GenBank/DDBJ whole genome shotgun (WGS) entry which is preliminary data.</text>
</comment>
<evidence type="ECO:0000313" key="7">
    <source>
        <dbReference type="EMBL" id="HIZ37728.1"/>
    </source>
</evidence>
<dbReference type="EMBL" id="DXBY01000313">
    <property type="protein sequence ID" value="HIZ37728.1"/>
    <property type="molecule type" value="Genomic_DNA"/>
</dbReference>
<dbReference type="CDD" id="cd00685">
    <property type="entry name" value="Trans_IPPS_HT"/>
    <property type="match status" value="1"/>
</dbReference>
<reference evidence="7" key="2">
    <citation type="submission" date="2021-04" db="EMBL/GenBank/DDBJ databases">
        <authorList>
            <person name="Gilroy R."/>
        </authorList>
    </citation>
    <scope>NUCLEOTIDE SEQUENCE</scope>
    <source>
        <strain evidence="7">ChiGjej4B4-7305</strain>
    </source>
</reference>
<dbReference type="PROSITE" id="PS00723">
    <property type="entry name" value="POLYPRENYL_SYNTHASE_1"/>
    <property type="match status" value="1"/>
</dbReference>
<dbReference type="Pfam" id="PF00348">
    <property type="entry name" value="polyprenyl_synt"/>
    <property type="match status" value="1"/>
</dbReference>
<dbReference type="InterPro" id="IPR000092">
    <property type="entry name" value="Polyprenyl_synt"/>
</dbReference>
<dbReference type="PANTHER" id="PTHR12001">
    <property type="entry name" value="GERANYLGERANYL PYROPHOSPHATE SYNTHASE"/>
    <property type="match status" value="1"/>
</dbReference>